<accession>A0A9P4IVT2</accession>
<proteinExistence type="predicted"/>
<name>A0A9P4IVT2_9PEZI</name>
<sequence>MSDSRSVAHHVSANSQCRRVKDALGLFGILGTIPTALFSSWLYQSVVVINPTTTKRDAEAAIQHWTKYSHTQQTQFALESRSMPPTCVYLRRP</sequence>
<evidence type="ECO:0000256" key="1">
    <source>
        <dbReference type="SAM" id="Phobius"/>
    </source>
</evidence>
<dbReference type="Proteomes" id="UP000799439">
    <property type="component" value="Unassembled WGS sequence"/>
</dbReference>
<keyword evidence="1" id="KW-1133">Transmembrane helix</keyword>
<keyword evidence="1" id="KW-0472">Membrane</keyword>
<evidence type="ECO:0000313" key="3">
    <source>
        <dbReference type="Proteomes" id="UP000799439"/>
    </source>
</evidence>
<dbReference type="EMBL" id="ML996091">
    <property type="protein sequence ID" value="KAF2149405.1"/>
    <property type="molecule type" value="Genomic_DNA"/>
</dbReference>
<organism evidence="2 3">
    <name type="scientific">Myriangium duriaei CBS 260.36</name>
    <dbReference type="NCBI Taxonomy" id="1168546"/>
    <lineage>
        <taxon>Eukaryota</taxon>
        <taxon>Fungi</taxon>
        <taxon>Dikarya</taxon>
        <taxon>Ascomycota</taxon>
        <taxon>Pezizomycotina</taxon>
        <taxon>Dothideomycetes</taxon>
        <taxon>Dothideomycetidae</taxon>
        <taxon>Myriangiales</taxon>
        <taxon>Myriangiaceae</taxon>
        <taxon>Myriangium</taxon>
    </lineage>
</organism>
<keyword evidence="3" id="KW-1185">Reference proteome</keyword>
<gene>
    <name evidence="2" type="ORF">K461DRAFT_281779</name>
</gene>
<comment type="caution">
    <text evidence="2">The sequence shown here is derived from an EMBL/GenBank/DDBJ whole genome shotgun (WGS) entry which is preliminary data.</text>
</comment>
<dbReference type="AlphaFoldDB" id="A0A9P4IVT2"/>
<feature type="transmembrane region" description="Helical" evidence="1">
    <location>
        <begin position="23"/>
        <end position="43"/>
    </location>
</feature>
<evidence type="ECO:0000313" key="2">
    <source>
        <dbReference type="EMBL" id="KAF2149405.1"/>
    </source>
</evidence>
<reference evidence="2" key="1">
    <citation type="journal article" date="2020" name="Stud. Mycol.">
        <title>101 Dothideomycetes genomes: a test case for predicting lifestyles and emergence of pathogens.</title>
        <authorList>
            <person name="Haridas S."/>
            <person name="Albert R."/>
            <person name="Binder M."/>
            <person name="Bloem J."/>
            <person name="Labutti K."/>
            <person name="Salamov A."/>
            <person name="Andreopoulos B."/>
            <person name="Baker S."/>
            <person name="Barry K."/>
            <person name="Bills G."/>
            <person name="Bluhm B."/>
            <person name="Cannon C."/>
            <person name="Castanera R."/>
            <person name="Culley D."/>
            <person name="Daum C."/>
            <person name="Ezra D."/>
            <person name="Gonzalez J."/>
            <person name="Henrissat B."/>
            <person name="Kuo A."/>
            <person name="Liang C."/>
            <person name="Lipzen A."/>
            <person name="Lutzoni F."/>
            <person name="Magnuson J."/>
            <person name="Mondo S."/>
            <person name="Nolan M."/>
            <person name="Ohm R."/>
            <person name="Pangilinan J."/>
            <person name="Park H.-J."/>
            <person name="Ramirez L."/>
            <person name="Alfaro M."/>
            <person name="Sun H."/>
            <person name="Tritt A."/>
            <person name="Yoshinaga Y."/>
            <person name="Zwiers L.-H."/>
            <person name="Turgeon B."/>
            <person name="Goodwin S."/>
            <person name="Spatafora J."/>
            <person name="Crous P."/>
            <person name="Grigoriev I."/>
        </authorList>
    </citation>
    <scope>NUCLEOTIDE SEQUENCE</scope>
    <source>
        <strain evidence="2">CBS 260.36</strain>
    </source>
</reference>
<protein>
    <submittedName>
        <fullName evidence="2">Uncharacterized protein</fullName>
    </submittedName>
</protein>
<keyword evidence="1" id="KW-0812">Transmembrane</keyword>